<reference evidence="1" key="1">
    <citation type="journal article" date="2019" name="Sci. Rep.">
        <title>Draft genome of Tanacetum cinerariifolium, the natural source of mosquito coil.</title>
        <authorList>
            <person name="Yamashiro T."/>
            <person name="Shiraishi A."/>
            <person name="Satake H."/>
            <person name="Nakayama K."/>
        </authorList>
    </citation>
    <scope>NUCLEOTIDE SEQUENCE</scope>
</reference>
<dbReference type="EMBL" id="BKCJ011422646">
    <property type="protein sequence ID" value="GFD32268.1"/>
    <property type="molecule type" value="Genomic_DNA"/>
</dbReference>
<evidence type="ECO:0000313" key="1">
    <source>
        <dbReference type="EMBL" id="GFD32268.1"/>
    </source>
</evidence>
<comment type="caution">
    <text evidence="1">The sequence shown here is derived from an EMBL/GenBank/DDBJ whole genome shotgun (WGS) entry which is preliminary data.</text>
</comment>
<gene>
    <name evidence="1" type="ORF">Tci_904237</name>
</gene>
<feature type="non-terminal residue" evidence="1">
    <location>
        <position position="1"/>
    </location>
</feature>
<dbReference type="CDD" id="cd09272">
    <property type="entry name" value="RNase_HI_RT_Ty1"/>
    <property type="match status" value="1"/>
</dbReference>
<accession>A0A699VEP2</accession>
<proteinExistence type="predicted"/>
<feature type="non-terminal residue" evidence="1">
    <location>
        <position position="114"/>
    </location>
</feature>
<protein>
    <submittedName>
        <fullName evidence="1">Uncharacterized protein</fullName>
    </submittedName>
</protein>
<name>A0A699VEP2_TANCI</name>
<dbReference type="PANTHER" id="PTHR11439">
    <property type="entry name" value="GAG-POL-RELATED RETROTRANSPOSON"/>
    <property type="match status" value="1"/>
</dbReference>
<dbReference type="AlphaFoldDB" id="A0A699VEP2"/>
<dbReference type="PANTHER" id="PTHR11439:SF524">
    <property type="entry name" value="RNA-DIRECTED DNA POLYMERASE, PROTEIN KINASE RLK-PELLE-DLSV FAMILY"/>
    <property type="match status" value="1"/>
</dbReference>
<organism evidence="1">
    <name type="scientific">Tanacetum cinerariifolium</name>
    <name type="common">Dalmatian daisy</name>
    <name type="synonym">Chrysanthemum cinerariifolium</name>
    <dbReference type="NCBI Taxonomy" id="118510"/>
    <lineage>
        <taxon>Eukaryota</taxon>
        <taxon>Viridiplantae</taxon>
        <taxon>Streptophyta</taxon>
        <taxon>Embryophyta</taxon>
        <taxon>Tracheophyta</taxon>
        <taxon>Spermatophyta</taxon>
        <taxon>Magnoliopsida</taxon>
        <taxon>eudicotyledons</taxon>
        <taxon>Gunneridae</taxon>
        <taxon>Pentapetalae</taxon>
        <taxon>asterids</taxon>
        <taxon>campanulids</taxon>
        <taxon>Asterales</taxon>
        <taxon>Asteraceae</taxon>
        <taxon>Asteroideae</taxon>
        <taxon>Anthemideae</taxon>
        <taxon>Anthemidinae</taxon>
        <taxon>Tanacetum</taxon>
    </lineage>
</organism>
<sequence>IFLSRHKYVVEILERAHMANCNPSPAPVDTKSKMGDDGYPVSDSTLYQSLANADWAGCPTTRRSTSGYYVFLGNNLLSWSSKRQLALSRSSAKVEYRGVANVVAESCWLRNLLR</sequence>